<reference evidence="1 2" key="1">
    <citation type="submission" date="2016-09" db="EMBL/GenBank/DDBJ databases">
        <title>Draft Genome Sequence of four Alteromonas macleodii strains isolated from copper coupons and grown long-term at elevated copper levels.</title>
        <authorList>
            <person name="Cusick K."/>
            <person name="Dale J."/>
            <person name="Little B."/>
            <person name="Biffinger J."/>
        </authorList>
    </citation>
    <scope>NUCLEOTIDE SEQUENCE [LARGE SCALE GENOMIC DNA]</scope>
    <source>
        <strain evidence="1 2">KCP01</strain>
    </source>
</reference>
<gene>
    <name evidence="1" type="ORF">BFV95_2518</name>
</gene>
<sequence length="38" mass="4230">MLSPIPLSNLLKNAKAIRFSYNILVNIEDGKRLSLLSS</sequence>
<dbReference type="EMBL" id="MIPY01000014">
    <property type="protein sequence ID" value="OES31222.1"/>
    <property type="molecule type" value="Genomic_DNA"/>
</dbReference>
<comment type="caution">
    <text evidence="1">The sequence shown here is derived from an EMBL/GenBank/DDBJ whole genome shotgun (WGS) entry which is preliminary data.</text>
</comment>
<dbReference type="AlphaFoldDB" id="A0AB36FQP8"/>
<name>A0AB36FQP8_ALTMA</name>
<keyword evidence="2" id="KW-1185">Reference proteome</keyword>
<organism evidence="1 2">
    <name type="scientific">Alteromonas macleodii</name>
    <name type="common">Pseudoalteromonas macleodii</name>
    <dbReference type="NCBI Taxonomy" id="28108"/>
    <lineage>
        <taxon>Bacteria</taxon>
        <taxon>Pseudomonadati</taxon>
        <taxon>Pseudomonadota</taxon>
        <taxon>Gammaproteobacteria</taxon>
        <taxon>Alteromonadales</taxon>
        <taxon>Alteromonadaceae</taxon>
        <taxon>Alteromonas/Salinimonas group</taxon>
        <taxon>Alteromonas</taxon>
    </lineage>
</organism>
<proteinExistence type="predicted"/>
<evidence type="ECO:0000313" key="2">
    <source>
        <dbReference type="Proteomes" id="UP000095392"/>
    </source>
</evidence>
<accession>A0AB36FQP8</accession>
<evidence type="ECO:0000313" key="1">
    <source>
        <dbReference type="EMBL" id="OES31222.1"/>
    </source>
</evidence>
<dbReference type="Proteomes" id="UP000095392">
    <property type="component" value="Unassembled WGS sequence"/>
</dbReference>
<protein>
    <submittedName>
        <fullName evidence="1">Uncharacterized protein</fullName>
    </submittedName>
</protein>